<keyword evidence="1" id="KW-0862">Zinc</keyword>
<keyword evidence="1" id="KW-0479">Metal-binding</keyword>
<keyword evidence="1" id="KW-0863">Zinc-finger</keyword>
<dbReference type="Proteomes" id="UP000002030">
    <property type="component" value="Chromosome"/>
</dbReference>
<name>D1B7G9_THEAS</name>
<evidence type="ECO:0000259" key="2">
    <source>
        <dbReference type="PROSITE" id="PS50966"/>
    </source>
</evidence>
<dbReference type="Pfam" id="PF00929">
    <property type="entry name" value="RNase_T"/>
    <property type="match status" value="1"/>
</dbReference>
<organism evidence="3 4">
    <name type="scientific">Thermanaerovibrio acidaminovorans (strain ATCC 49978 / DSM 6589 / Su883)</name>
    <name type="common">Selenomonas acidaminovorans</name>
    <dbReference type="NCBI Taxonomy" id="525903"/>
    <lineage>
        <taxon>Bacteria</taxon>
        <taxon>Thermotogati</taxon>
        <taxon>Synergistota</taxon>
        <taxon>Synergistia</taxon>
        <taxon>Synergistales</taxon>
        <taxon>Synergistaceae</taxon>
        <taxon>Thermanaerovibrio</taxon>
    </lineage>
</organism>
<gene>
    <name evidence="3" type="ordered locus">Taci_1746</name>
</gene>
<dbReference type="PANTHER" id="PTHR30231:SF42">
    <property type="entry name" value="EXONUCLEASE"/>
    <property type="match status" value="1"/>
</dbReference>
<keyword evidence="3" id="KW-0378">Hydrolase</keyword>
<dbReference type="GO" id="GO:0008408">
    <property type="term" value="F:3'-5' exonuclease activity"/>
    <property type="evidence" value="ECO:0007669"/>
    <property type="project" value="TreeGrafter"/>
</dbReference>
<protein>
    <submittedName>
        <fullName evidence="3">Exonuclease RNase T and DNA polymerase III</fullName>
    </submittedName>
</protein>
<accession>D1B7G9</accession>
<dbReference type="KEGG" id="tai:Taci_1746"/>
<dbReference type="STRING" id="525903.Taci_1746"/>
<dbReference type="EMBL" id="CP001818">
    <property type="protein sequence ID" value="ACZ19960.1"/>
    <property type="molecule type" value="Genomic_DNA"/>
</dbReference>
<reference evidence="3 4" key="1">
    <citation type="journal article" date="2009" name="Stand. Genomic Sci.">
        <title>Complete genome sequence of Thermanaerovibrio acidaminovorans type strain (Su883).</title>
        <authorList>
            <person name="Chovatia M."/>
            <person name="Sikorski J."/>
            <person name="Schroder M."/>
            <person name="Lapidus A."/>
            <person name="Nolan M."/>
            <person name="Tice H."/>
            <person name="Glavina Del Rio T."/>
            <person name="Copeland A."/>
            <person name="Cheng J.F."/>
            <person name="Lucas S."/>
            <person name="Chen F."/>
            <person name="Bruce D."/>
            <person name="Goodwin L."/>
            <person name="Pitluck S."/>
            <person name="Ivanova N."/>
            <person name="Mavromatis K."/>
            <person name="Ovchinnikova G."/>
            <person name="Pati A."/>
            <person name="Chen A."/>
            <person name="Palaniappan K."/>
            <person name="Land M."/>
            <person name="Hauser L."/>
            <person name="Chang Y.J."/>
            <person name="Jeffries C.D."/>
            <person name="Chain P."/>
            <person name="Saunders E."/>
            <person name="Detter J.C."/>
            <person name="Brettin T."/>
            <person name="Rohde M."/>
            <person name="Goker M."/>
            <person name="Spring S."/>
            <person name="Bristow J."/>
            <person name="Markowitz V."/>
            <person name="Hugenholtz P."/>
            <person name="Kyrpides N.C."/>
            <person name="Klenk H.P."/>
            <person name="Eisen J.A."/>
        </authorList>
    </citation>
    <scope>NUCLEOTIDE SEQUENCE [LARGE SCALE GENOMIC DNA]</scope>
    <source>
        <strain evidence="4">ATCC 49978 / DSM 6589 / Su883</strain>
    </source>
</reference>
<dbReference type="Gene3D" id="3.30.420.10">
    <property type="entry name" value="Ribonuclease H-like superfamily/Ribonuclease H"/>
    <property type="match status" value="1"/>
</dbReference>
<dbReference type="HOGENOM" id="CLU_985669_0_0_0"/>
<dbReference type="SUPFAM" id="SSF53098">
    <property type="entry name" value="Ribonuclease H-like"/>
    <property type="match status" value="1"/>
</dbReference>
<dbReference type="InterPro" id="IPR012337">
    <property type="entry name" value="RNaseH-like_sf"/>
</dbReference>
<dbReference type="PANTHER" id="PTHR30231">
    <property type="entry name" value="DNA POLYMERASE III SUBUNIT EPSILON"/>
    <property type="match status" value="1"/>
</dbReference>
<dbReference type="OrthoDB" id="9803913at2"/>
<keyword evidence="4" id="KW-1185">Reference proteome</keyword>
<dbReference type="InterPro" id="IPR036397">
    <property type="entry name" value="RNaseH_sf"/>
</dbReference>
<dbReference type="InterPro" id="IPR007527">
    <property type="entry name" value="Znf_SWIM"/>
</dbReference>
<dbReference type="GO" id="GO:0005829">
    <property type="term" value="C:cytosol"/>
    <property type="evidence" value="ECO:0007669"/>
    <property type="project" value="TreeGrafter"/>
</dbReference>
<evidence type="ECO:0000313" key="3">
    <source>
        <dbReference type="EMBL" id="ACZ19960.1"/>
    </source>
</evidence>
<dbReference type="GO" id="GO:0008270">
    <property type="term" value="F:zinc ion binding"/>
    <property type="evidence" value="ECO:0007669"/>
    <property type="project" value="UniProtKB-KW"/>
</dbReference>
<keyword evidence="3" id="KW-0269">Exonuclease</keyword>
<sequence length="280" mass="31829">MDFAAIDFETANRFHESPCAVGVVVVRQWEIVEEASFLILPHRDFRFFEPMNVRVHGITPRRVLSSPEFPDALEDVISMVQGLPLMAHNARFDLEVLMRTMALYSLGEARFDWVCSLRLARRAFRLRRCGLESMAEHLGFPFNHHDPLDDARLCAKVAMASLLELGMTLEEAQRESVPPYRTLLSQVEDRRRRAREMGHRRPAPGDNGPEMLDLDVISRSGFFRPSGGGSEAYFTTLYSCTCPYHLNTRRECKHMRALREALGGDGVGEGDADLWDMGDL</sequence>
<proteinExistence type="predicted"/>
<dbReference type="InterPro" id="IPR013520">
    <property type="entry name" value="Ribonucl_H"/>
</dbReference>
<dbReference type="AlphaFoldDB" id="D1B7G9"/>
<dbReference type="EnsemblBacteria" id="ACZ19960">
    <property type="protein sequence ID" value="ACZ19960"/>
    <property type="gene ID" value="Taci_1746"/>
</dbReference>
<dbReference type="PROSITE" id="PS50966">
    <property type="entry name" value="ZF_SWIM"/>
    <property type="match status" value="1"/>
</dbReference>
<evidence type="ECO:0000256" key="1">
    <source>
        <dbReference type="PROSITE-ProRule" id="PRU00325"/>
    </source>
</evidence>
<keyword evidence="3" id="KW-0540">Nuclease</keyword>
<dbReference type="eggNOG" id="COG0847">
    <property type="taxonomic scope" value="Bacteria"/>
</dbReference>
<dbReference type="SMART" id="SM00479">
    <property type="entry name" value="EXOIII"/>
    <property type="match status" value="1"/>
</dbReference>
<feature type="domain" description="SWIM-type" evidence="2">
    <location>
        <begin position="230"/>
        <end position="263"/>
    </location>
</feature>
<dbReference type="GO" id="GO:0003676">
    <property type="term" value="F:nucleic acid binding"/>
    <property type="evidence" value="ECO:0007669"/>
    <property type="project" value="InterPro"/>
</dbReference>
<dbReference type="RefSeq" id="WP_012870469.1">
    <property type="nucleotide sequence ID" value="NC_013522.1"/>
</dbReference>
<evidence type="ECO:0000313" key="4">
    <source>
        <dbReference type="Proteomes" id="UP000002030"/>
    </source>
</evidence>